<accession>A0A9P1ILT5</accession>
<dbReference type="AlphaFoldDB" id="A0A9P1ILT5"/>
<organism evidence="2 3">
    <name type="scientific">Caenorhabditis angaria</name>
    <dbReference type="NCBI Taxonomy" id="860376"/>
    <lineage>
        <taxon>Eukaryota</taxon>
        <taxon>Metazoa</taxon>
        <taxon>Ecdysozoa</taxon>
        <taxon>Nematoda</taxon>
        <taxon>Chromadorea</taxon>
        <taxon>Rhabditida</taxon>
        <taxon>Rhabditina</taxon>
        <taxon>Rhabditomorpha</taxon>
        <taxon>Rhabditoidea</taxon>
        <taxon>Rhabditidae</taxon>
        <taxon>Peloderinae</taxon>
        <taxon>Caenorhabditis</taxon>
    </lineage>
</organism>
<protein>
    <recommendedName>
        <fullName evidence="4">F-box associated domain-containing protein</fullName>
    </recommendedName>
</protein>
<feature type="chain" id="PRO_5040439357" description="F-box associated domain-containing protein" evidence="1">
    <location>
        <begin position="16"/>
        <end position="485"/>
    </location>
</feature>
<proteinExistence type="predicted"/>
<keyword evidence="1" id="KW-0732">Signal</keyword>
<sequence>MKIFLFLYIFQKVFCQQEFPNFEKTLEIYRNSLKSQNIPDLFRILHENFTITKCDSKKSQITRDSLSQMFRKIPANHFEFNENYRLNLEAQSGNTKRYRLIFENLTSTIFDVQNDNLILSETHRDCKSNFEPISTSLINDKVLAANYSLASYLELLQNPGKNLDLFLLPNFEHHDLSGKILNKSEFLAGIRSYGRIVTWDGSNFKISLTWDSGALNYGCYVEWNWNGKRSLLMFEIGWVDGEFRLRREIQRSLPEQPVYTALIDYKSTIENLASRLARQFTTAFAFKSRKILAKTVSSEFELHICEKNRTLLSPEEFLRVAQNSNLGEFKGKIYDLVYDLEREKINFWFLSGNIELIFVEAKSINNLYLLTAANITKCLNSQEDSKIAQKIEKNLQKLLDSYVRAINSCDFSQLPATFSHNSYPELMPDLVLESFEIIPEGEKEEMVKILAKIEGQNKVLEFRAEFAGGKWKLVEELRDENWKFE</sequence>
<reference evidence="2" key="1">
    <citation type="submission" date="2022-11" db="EMBL/GenBank/DDBJ databases">
        <authorList>
            <person name="Kikuchi T."/>
        </authorList>
    </citation>
    <scope>NUCLEOTIDE SEQUENCE</scope>
    <source>
        <strain evidence="2">PS1010</strain>
    </source>
</reference>
<evidence type="ECO:0000313" key="2">
    <source>
        <dbReference type="EMBL" id="CAI5447421.1"/>
    </source>
</evidence>
<evidence type="ECO:0008006" key="4">
    <source>
        <dbReference type="Google" id="ProtNLM"/>
    </source>
</evidence>
<evidence type="ECO:0000256" key="1">
    <source>
        <dbReference type="SAM" id="SignalP"/>
    </source>
</evidence>
<keyword evidence="3" id="KW-1185">Reference proteome</keyword>
<dbReference type="Proteomes" id="UP001152747">
    <property type="component" value="Unassembled WGS sequence"/>
</dbReference>
<gene>
    <name evidence="2" type="ORF">CAMP_LOCUS10058</name>
</gene>
<name>A0A9P1ILT5_9PELO</name>
<dbReference type="EMBL" id="CANHGI010000004">
    <property type="protein sequence ID" value="CAI5447421.1"/>
    <property type="molecule type" value="Genomic_DNA"/>
</dbReference>
<comment type="caution">
    <text evidence="2">The sequence shown here is derived from an EMBL/GenBank/DDBJ whole genome shotgun (WGS) entry which is preliminary data.</text>
</comment>
<feature type="signal peptide" evidence="1">
    <location>
        <begin position="1"/>
        <end position="15"/>
    </location>
</feature>
<evidence type="ECO:0000313" key="3">
    <source>
        <dbReference type="Proteomes" id="UP001152747"/>
    </source>
</evidence>